<dbReference type="PANTHER" id="PTHR33840">
    <property type="match status" value="1"/>
</dbReference>
<dbReference type="EMBL" id="SGWV01000007">
    <property type="protein sequence ID" value="RZS57810.1"/>
    <property type="molecule type" value="Genomic_DNA"/>
</dbReference>
<evidence type="ECO:0000259" key="1">
    <source>
        <dbReference type="Pfam" id="PF09994"/>
    </source>
</evidence>
<dbReference type="AlphaFoldDB" id="A0A4V2EX05"/>
<dbReference type="InterPro" id="IPR018712">
    <property type="entry name" value="Tle1-like_cat"/>
</dbReference>
<dbReference type="RefSeq" id="WP_130480026.1">
    <property type="nucleotide sequence ID" value="NZ_SGWV01000007.1"/>
</dbReference>
<protein>
    <submittedName>
        <fullName evidence="2">Uncharacterized protein (DUF2235 family)</fullName>
    </submittedName>
</protein>
<evidence type="ECO:0000313" key="3">
    <source>
        <dbReference type="Proteomes" id="UP000293433"/>
    </source>
</evidence>
<comment type="caution">
    <text evidence="2">The sequence shown here is derived from an EMBL/GenBank/DDBJ whole genome shotgun (WGS) entry which is preliminary data.</text>
</comment>
<sequence length="432" mass="47743">MALDTAPDDNRSPAPRNLIICFDGTNNKFGSENTNVVRLVQSLERDPRRQLVYYDPGVGTLPEPGLFTGIGKKISEIAGLAFGVGLNGKITGGYRYLMEHWRPGDHIYIFGFSRGAYTARALAALLHLFGLLPAGSENLLPYLMRKFMSSSREYKAAGTQGAVKPGVEPSGPYRDFCAAWRDAFARDVPGQSERRLPVHFIGVWDTVKSVGWFWEPLSLPFTAFNPGVAIVRHAIALDERRAFFRQNRFSAGPAEFGQDLVERWFPGVHADVGGGYPPEQGSLWRVAFCWMVANAHLHGLAFDVARLERVIRVGLTPEVGAEAPGSVEAVLADAAAMQSWVEPAHVSLTKVWWPAEVFPKLVSERVQVGSAWVWKNRLRLNLGAYRTLSKNSMLDDSVVQRILALPGYRPRHARLATFPETGQSSEARSLLG</sequence>
<organism evidence="2 3">
    <name type="scientific">Sphaerotilus mobilis</name>
    <dbReference type="NCBI Taxonomy" id="47994"/>
    <lineage>
        <taxon>Bacteria</taxon>
        <taxon>Pseudomonadati</taxon>
        <taxon>Pseudomonadota</taxon>
        <taxon>Betaproteobacteria</taxon>
        <taxon>Burkholderiales</taxon>
        <taxon>Sphaerotilaceae</taxon>
        <taxon>Sphaerotilus</taxon>
    </lineage>
</organism>
<proteinExistence type="predicted"/>
<dbReference type="Proteomes" id="UP000293433">
    <property type="component" value="Unassembled WGS sequence"/>
</dbReference>
<accession>A0A4V2EX05</accession>
<name>A0A4V2EX05_9BURK</name>
<dbReference type="Pfam" id="PF09994">
    <property type="entry name" value="T6SS_Tle1-like_cat"/>
    <property type="match status" value="1"/>
</dbReference>
<feature type="domain" description="T6SS Phospholipase effector Tle1-like catalytic" evidence="1">
    <location>
        <begin position="16"/>
        <end position="293"/>
    </location>
</feature>
<keyword evidence="3" id="KW-1185">Reference proteome</keyword>
<evidence type="ECO:0000313" key="2">
    <source>
        <dbReference type="EMBL" id="RZS57810.1"/>
    </source>
</evidence>
<dbReference type="SUPFAM" id="SSF53474">
    <property type="entry name" value="alpha/beta-Hydrolases"/>
    <property type="match status" value="1"/>
</dbReference>
<dbReference type="OrthoDB" id="4378831at2"/>
<gene>
    <name evidence="2" type="ORF">EV685_0080</name>
</gene>
<dbReference type="PANTHER" id="PTHR33840:SF2">
    <property type="entry name" value="TLE1 PHOSPHOLIPASE DOMAIN-CONTAINING PROTEIN"/>
    <property type="match status" value="1"/>
</dbReference>
<reference evidence="2 3" key="1">
    <citation type="submission" date="2019-02" db="EMBL/GenBank/DDBJ databases">
        <title>Genomic Encyclopedia of Type Strains, Phase IV (KMG-IV): sequencing the most valuable type-strain genomes for metagenomic binning, comparative biology and taxonomic classification.</title>
        <authorList>
            <person name="Goeker M."/>
        </authorList>
    </citation>
    <scope>NUCLEOTIDE SEQUENCE [LARGE SCALE GENOMIC DNA]</scope>
    <source>
        <strain evidence="2 3">DSM 10617</strain>
    </source>
</reference>
<dbReference type="InterPro" id="IPR029058">
    <property type="entry name" value="AB_hydrolase_fold"/>
</dbReference>